<dbReference type="EMBL" id="JBHUKQ010000010">
    <property type="protein sequence ID" value="MFD2481530.1"/>
    <property type="molecule type" value="Genomic_DNA"/>
</dbReference>
<feature type="region of interest" description="Disordered" evidence="1">
    <location>
        <begin position="43"/>
        <end position="69"/>
    </location>
</feature>
<evidence type="ECO:0000313" key="2">
    <source>
        <dbReference type="EMBL" id="MFD2481530.1"/>
    </source>
</evidence>
<keyword evidence="3" id="KW-1185">Reference proteome</keyword>
<dbReference type="RefSeq" id="WP_344273563.1">
    <property type="nucleotide sequence ID" value="NZ_BAAAHV010000011.1"/>
</dbReference>
<sequence length="69" mass="7465">MLAAKDFGFPELHRAETPRRELELLVTTRLMAVVPRQYALMPNQRGGVGASATSATSSNLIRRPTGSAP</sequence>
<dbReference type="Proteomes" id="UP001597542">
    <property type="component" value="Unassembled WGS sequence"/>
</dbReference>
<evidence type="ECO:0000313" key="3">
    <source>
        <dbReference type="Proteomes" id="UP001597542"/>
    </source>
</evidence>
<protein>
    <submittedName>
        <fullName evidence="2">Uncharacterized protein</fullName>
    </submittedName>
</protein>
<comment type="caution">
    <text evidence="2">The sequence shown here is derived from an EMBL/GenBank/DDBJ whole genome shotgun (WGS) entry which is preliminary data.</text>
</comment>
<evidence type="ECO:0000256" key="1">
    <source>
        <dbReference type="SAM" id="MobiDB-lite"/>
    </source>
</evidence>
<organism evidence="2 3">
    <name type="scientific">Amycolatopsis albidoflavus</name>
    <dbReference type="NCBI Taxonomy" id="102226"/>
    <lineage>
        <taxon>Bacteria</taxon>
        <taxon>Bacillati</taxon>
        <taxon>Actinomycetota</taxon>
        <taxon>Actinomycetes</taxon>
        <taxon>Pseudonocardiales</taxon>
        <taxon>Pseudonocardiaceae</taxon>
        <taxon>Amycolatopsis</taxon>
    </lineage>
</organism>
<name>A0ABW5HY91_9PSEU</name>
<proteinExistence type="predicted"/>
<reference evidence="3" key="1">
    <citation type="journal article" date="2019" name="Int. J. Syst. Evol. Microbiol.">
        <title>The Global Catalogue of Microorganisms (GCM) 10K type strain sequencing project: providing services to taxonomists for standard genome sequencing and annotation.</title>
        <authorList>
            <consortium name="The Broad Institute Genomics Platform"/>
            <consortium name="The Broad Institute Genome Sequencing Center for Infectious Disease"/>
            <person name="Wu L."/>
            <person name="Ma J."/>
        </authorList>
    </citation>
    <scope>NUCLEOTIDE SEQUENCE [LARGE SCALE GENOMIC DNA]</scope>
    <source>
        <strain evidence="3">CGMCC 4.7638</strain>
    </source>
</reference>
<gene>
    <name evidence="2" type="ORF">ACFSUT_14700</name>
</gene>
<accession>A0ABW5HY91</accession>